<reference evidence="2 3" key="1">
    <citation type="submission" date="2018-12" db="EMBL/GenBank/DDBJ databases">
        <title>Venturia inaequalis Genome Resource.</title>
        <authorList>
            <person name="Lichtner F.J."/>
        </authorList>
    </citation>
    <scope>NUCLEOTIDE SEQUENCE [LARGE SCALE GENOMIC DNA]</scope>
    <source>
        <strain evidence="2 3">120213</strain>
    </source>
</reference>
<sequence>MSLLVTPTLFALHQLANEKGAQEHHAETFWSHYFSKQIFVSEEWITAHQKPPSDENKHSRRRVDFNICYVNPLTKRLKIVTVVEGKGAHTTERDLEIVEAQAQEACEASGPGPVWAVTFQGTKARIFKWTQPRWTAMTTDYIEASSPDASRLYRYFCNMRDSAQPAAQPATGYAAQPATGYAAQPATGYAAQPATGATGYAAHPATGATGYAAQPATRYAAQPATRYAAQPATATQTPAYGQTAQPAATSTTQDWKWDAGRGLYYYWNSTEDCYTYQDNSRFARDGTMLAPAS</sequence>
<evidence type="ECO:0000313" key="3">
    <source>
        <dbReference type="Proteomes" id="UP000447873"/>
    </source>
</evidence>
<dbReference type="Proteomes" id="UP000447873">
    <property type="component" value="Unassembled WGS sequence"/>
</dbReference>
<protein>
    <submittedName>
        <fullName evidence="2">Uncharacterized protein</fullName>
    </submittedName>
</protein>
<feature type="region of interest" description="Disordered" evidence="1">
    <location>
        <begin position="230"/>
        <end position="252"/>
    </location>
</feature>
<evidence type="ECO:0000313" key="2">
    <source>
        <dbReference type="EMBL" id="KAE9986981.1"/>
    </source>
</evidence>
<proteinExistence type="predicted"/>
<dbReference type="EMBL" id="WNWS01000023">
    <property type="protein sequence ID" value="KAE9986981.1"/>
    <property type="molecule type" value="Genomic_DNA"/>
</dbReference>
<name>A0A8H3ZC65_VENIN</name>
<organism evidence="2 3">
    <name type="scientific">Venturia inaequalis</name>
    <name type="common">Apple scab fungus</name>
    <dbReference type="NCBI Taxonomy" id="5025"/>
    <lineage>
        <taxon>Eukaryota</taxon>
        <taxon>Fungi</taxon>
        <taxon>Dikarya</taxon>
        <taxon>Ascomycota</taxon>
        <taxon>Pezizomycotina</taxon>
        <taxon>Dothideomycetes</taxon>
        <taxon>Pleosporomycetidae</taxon>
        <taxon>Venturiales</taxon>
        <taxon>Venturiaceae</taxon>
        <taxon>Venturia</taxon>
    </lineage>
</organism>
<comment type="caution">
    <text evidence="2">The sequence shown here is derived from an EMBL/GenBank/DDBJ whole genome shotgun (WGS) entry which is preliminary data.</text>
</comment>
<dbReference type="AlphaFoldDB" id="A0A8H3ZC65"/>
<evidence type="ECO:0000256" key="1">
    <source>
        <dbReference type="SAM" id="MobiDB-lite"/>
    </source>
</evidence>
<accession>A0A8H3ZC65</accession>
<gene>
    <name evidence="2" type="ORF">EG328_004113</name>
</gene>